<reference evidence="3" key="1">
    <citation type="submission" date="2018-12" db="EMBL/GenBank/DDBJ databases">
        <title>Tengunoibacter tsumagoiensis gen. nov., sp. nov., Dictyobacter kobayashii sp. nov., D. alpinus sp. nov., and D. joshuensis sp. nov. and description of Dictyobacteraceae fam. nov. within the order Ktedonobacterales isolated from Tengu-no-mugimeshi.</title>
        <authorList>
            <person name="Wang C.M."/>
            <person name="Zheng Y."/>
            <person name="Sakai Y."/>
            <person name="Toyoda A."/>
            <person name="Minakuchi Y."/>
            <person name="Abe K."/>
            <person name="Yokota A."/>
            <person name="Yabe S."/>
        </authorList>
    </citation>
    <scope>NUCLEOTIDE SEQUENCE [LARGE SCALE GENOMIC DNA]</scope>
    <source>
        <strain evidence="3">Uno11</strain>
    </source>
</reference>
<sequence length="100" mass="10418">MPGGTLSLGYRAAGSAEGGNRPLRAEPTPRPTRCPNTDAAFGHRVKGKAMPGGTISLGYGAAGSAEGGNRPLRAESMQFVIIVDFLCREGKKEQAPILCF</sequence>
<evidence type="ECO:0000313" key="3">
    <source>
        <dbReference type="Proteomes" id="UP000287188"/>
    </source>
</evidence>
<dbReference type="AlphaFoldDB" id="A0A402AJC2"/>
<gene>
    <name evidence="2" type="ORF">KDK_30170</name>
</gene>
<protein>
    <submittedName>
        <fullName evidence="2">Uncharacterized protein</fullName>
    </submittedName>
</protein>
<organism evidence="2 3">
    <name type="scientific">Dictyobacter kobayashii</name>
    <dbReference type="NCBI Taxonomy" id="2014872"/>
    <lineage>
        <taxon>Bacteria</taxon>
        <taxon>Bacillati</taxon>
        <taxon>Chloroflexota</taxon>
        <taxon>Ktedonobacteria</taxon>
        <taxon>Ktedonobacterales</taxon>
        <taxon>Dictyobacteraceae</taxon>
        <taxon>Dictyobacter</taxon>
    </lineage>
</organism>
<feature type="region of interest" description="Disordered" evidence="1">
    <location>
        <begin position="1"/>
        <end position="36"/>
    </location>
</feature>
<keyword evidence="3" id="KW-1185">Reference proteome</keyword>
<name>A0A402AJC2_9CHLR</name>
<accession>A0A402AJC2</accession>
<comment type="caution">
    <text evidence="2">The sequence shown here is derived from an EMBL/GenBank/DDBJ whole genome shotgun (WGS) entry which is preliminary data.</text>
</comment>
<proteinExistence type="predicted"/>
<dbReference type="EMBL" id="BIFS01000001">
    <property type="protein sequence ID" value="GCE19217.1"/>
    <property type="molecule type" value="Genomic_DNA"/>
</dbReference>
<evidence type="ECO:0000256" key="1">
    <source>
        <dbReference type="SAM" id="MobiDB-lite"/>
    </source>
</evidence>
<evidence type="ECO:0000313" key="2">
    <source>
        <dbReference type="EMBL" id="GCE19217.1"/>
    </source>
</evidence>
<dbReference type="Proteomes" id="UP000287188">
    <property type="component" value="Unassembled WGS sequence"/>
</dbReference>